<dbReference type="EMBL" id="CP106753">
    <property type="protein sequence ID" value="UXY16061.1"/>
    <property type="molecule type" value="Genomic_DNA"/>
</dbReference>
<dbReference type="RefSeq" id="WP_263125499.1">
    <property type="nucleotide sequence ID" value="NZ_CP106753.1"/>
</dbReference>
<dbReference type="PANTHER" id="PTHR43333:SF1">
    <property type="entry name" value="D-ISOMER SPECIFIC 2-HYDROXYACID DEHYDROGENASE NAD-BINDING DOMAIN-CONTAINING PROTEIN"/>
    <property type="match status" value="1"/>
</dbReference>
<sequence>MAGAQEETGGPLRKLAVGPQIGEDALARIGAIAPALPVVRVTDDWSVLADVDALWPGIDTPSGDTLLRLAPRLRWLQAFGAGVERWLTPAFVQRDIVLTNASGIHGVQIAEHTLSLLLAFARGLPALVRGQHAPLHHPRLGQFELAGQTLAIIGFGRIGEALAARAAALGLTVIGVRRRHQGALPAGVTRLAGLAALPQVLAVADHVVSVLPLTPQTRGFFDAGRFARFKPGSHFYNVGRGASVDHAALARALADGRIAGAGLDVTDPEPLPPDHPLRRLPNVLLTAHTAGASPHYQSRALAIALDNLSRFQAGQPLVNVVDKRAGY</sequence>
<dbReference type="InterPro" id="IPR006140">
    <property type="entry name" value="D-isomer_DH_NAD-bd"/>
</dbReference>
<keyword evidence="2" id="KW-0520">NAD</keyword>
<dbReference type="PANTHER" id="PTHR43333">
    <property type="entry name" value="2-HACID_DH_C DOMAIN-CONTAINING PROTEIN"/>
    <property type="match status" value="1"/>
</dbReference>
<organism evidence="6 7">
    <name type="scientific">Chitiniphilus purpureus</name>
    <dbReference type="NCBI Taxonomy" id="2981137"/>
    <lineage>
        <taxon>Bacteria</taxon>
        <taxon>Pseudomonadati</taxon>
        <taxon>Pseudomonadota</taxon>
        <taxon>Betaproteobacteria</taxon>
        <taxon>Neisseriales</taxon>
        <taxon>Chitinibacteraceae</taxon>
        <taxon>Chitiniphilus</taxon>
    </lineage>
</organism>
<keyword evidence="7" id="KW-1185">Reference proteome</keyword>
<dbReference type="Pfam" id="PF00389">
    <property type="entry name" value="2-Hacid_dh"/>
    <property type="match status" value="1"/>
</dbReference>
<dbReference type="Pfam" id="PF02826">
    <property type="entry name" value="2-Hacid_dh_C"/>
    <property type="match status" value="1"/>
</dbReference>
<accession>A0ABY6DRF4</accession>
<dbReference type="InterPro" id="IPR036291">
    <property type="entry name" value="NAD(P)-bd_dom_sf"/>
</dbReference>
<dbReference type="CDD" id="cd05300">
    <property type="entry name" value="2-Hacid_dh_1"/>
    <property type="match status" value="1"/>
</dbReference>
<gene>
    <name evidence="6" type="ORF">N8I74_03290</name>
</gene>
<dbReference type="Gene3D" id="3.40.50.720">
    <property type="entry name" value="NAD(P)-binding Rossmann-like Domain"/>
    <property type="match status" value="2"/>
</dbReference>
<dbReference type="SUPFAM" id="SSF52283">
    <property type="entry name" value="Formate/glycerate dehydrogenase catalytic domain-like"/>
    <property type="match status" value="1"/>
</dbReference>
<evidence type="ECO:0000256" key="3">
    <source>
        <dbReference type="RuleBase" id="RU003719"/>
    </source>
</evidence>
<evidence type="ECO:0000313" key="7">
    <source>
        <dbReference type="Proteomes" id="UP001061302"/>
    </source>
</evidence>
<feature type="domain" description="D-isomer specific 2-hydroxyacid dehydrogenase NAD-binding" evidence="5">
    <location>
        <begin position="115"/>
        <end position="290"/>
    </location>
</feature>
<protein>
    <submittedName>
        <fullName evidence="6">D-2-hydroxyacid dehydrogenase</fullName>
    </submittedName>
</protein>
<evidence type="ECO:0000259" key="5">
    <source>
        <dbReference type="Pfam" id="PF02826"/>
    </source>
</evidence>
<feature type="domain" description="D-isomer specific 2-hydroxyacid dehydrogenase catalytic" evidence="4">
    <location>
        <begin position="48"/>
        <end position="321"/>
    </location>
</feature>
<evidence type="ECO:0000256" key="1">
    <source>
        <dbReference type="ARBA" id="ARBA00023002"/>
    </source>
</evidence>
<keyword evidence="1 3" id="KW-0560">Oxidoreductase</keyword>
<proteinExistence type="inferred from homology"/>
<dbReference type="Proteomes" id="UP001061302">
    <property type="component" value="Chromosome"/>
</dbReference>
<evidence type="ECO:0000313" key="6">
    <source>
        <dbReference type="EMBL" id="UXY16061.1"/>
    </source>
</evidence>
<name>A0ABY6DRF4_9NEIS</name>
<evidence type="ECO:0000256" key="2">
    <source>
        <dbReference type="ARBA" id="ARBA00023027"/>
    </source>
</evidence>
<comment type="similarity">
    <text evidence="3">Belongs to the D-isomer specific 2-hydroxyacid dehydrogenase family.</text>
</comment>
<reference evidence="6" key="1">
    <citation type="submission" date="2022-10" db="EMBL/GenBank/DDBJ databases">
        <title>Chitiniphilus purpureus sp. nov., a novel chitin-degrading bacterium isolated from crawfish pond sediment.</title>
        <authorList>
            <person name="Li K."/>
        </authorList>
    </citation>
    <scope>NUCLEOTIDE SEQUENCE</scope>
    <source>
        <strain evidence="6">CD1</strain>
    </source>
</reference>
<dbReference type="SUPFAM" id="SSF51735">
    <property type="entry name" value="NAD(P)-binding Rossmann-fold domains"/>
    <property type="match status" value="1"/>
</dbReference>
<evidence type="ECO:0000259" key="4">
    <source>
        <dbReference type="Pfam" id="PF00389"/>
    </source>
</evidence>
<dbReference type="InterPro" id="IPR006139">
    <property type="entry name" value="D-isomer_2_OHA_DH_cat_dom"/>
</dbReference>